<dbReference type="AlphaFoldDB" id="A0A9Q0YLQ2"/>
<dbReference type="PANTHER" id="PTHR47331">
    <property type="entry name" value="PHD-TYPE DOMAIN-CONTAINING PROTEIN"/>
    <property type="match status" value="1"/>
</dbReference>
<dbReference type="EMBL" id="JAIZAY010000020">
    <property type="protein sequence ID" value="KAJ8022437.1"/>
    <property type="molecule type" value="Genomic_DNA"/>
</dbReference>
<keyword evidence="2" id="KW-1185">Reference proteome</keyword>
<accession>A0A9Q0YLQ2</accession>
<name>A0A9Q0YLQ2_HOLLE</name>
<organism evidence="1 2">
    <name type="scientific">Holothuria leucospilota</name>
    <name type="common">Black long sea cucumber</name>
    <name type="synonym">Mertensiothuria leucospilota</name>
    <dbReference type="NCBI Taxonomy" id="206669"/>
    <lineage>
        <taxon>Eukaryota</taxon>
        <taxon>Metazoa</taxon>
        <taxon>Echinodermata</taxon>
        <taxon>Eleutherozoa</taxon>
        <taxon>Echinozoa</taxon>
        <taxon>Holothuroidea</taxon>
        <taxon>Aspidochirotacea</taxon>
        <taxon>Aspidochirotida</taxon>
        <taxon>Holothuriidae</taxon>
        <taxon>Holothuria</taxon>
    </lineage>
</organism>
<sequence length="227" mass="25967">MTAQELTRDSTWINGPQFLWERDLPLSHEEPDLTIDQHDPELKGVQAFSALTQNNSSGFELDRFDAFSNWLRLKRAVALCLRFKSILRVRRARDQTSYKSIKIEELEKAEGAILKVVQGDAFGNEIRILMSLESPIDRKGIKKRNDALKQTNALFRLDPYIDENGILRVGGRLRQSNFPDCVKHPVILPRNSHISKLIIVHFHDKVANIKGRSYTIGVQFSLITVFG</sequence>
<dbReference type="PANTHER" id="PTHR47331:SF5">
    <property type="entry name" value="RIBONUCLEASE H"/>
    <property type="match status" value="1"/>
</dbReference>
<protein>
    <submittedName>
        <fullName evidence="1">Uncharacterized protein</fullName>
    </submittedName>
</protein>
<proteinExistence type="predicted"/>
<evidence type="ECO:0000313" key="1">
    <source>
        <dbReference type="EMBL" id="KAJ8022437.1"/>
    </source>
</evidence>
<evidence type="ECO:0000313" key="2">
    <source>
        <dbReference type="Proteomes" id="UP001152320"/>
    </source>
</evidence>
<comment type="caution">
    <text evidence="1">The sequence shown here is derived from an EMBL/GenBank/DDBJ whole genome shotgun (WGS) entry which is preliminary data.</text>
</comment>
<gene>
    <name evidence="1" type="ORF">HOLleu_37334</name>
</gene>
<dbReference type="OrthoDB" id="10067762at2759"/>
<reference evidence="1" key="1">
    <citation type="submission" date="2021-10" db="EMBL/GenBank/DDBJ databases">
        <title>Tropical sea cucumber genome reveals ecological adaptation and Cuvierian tubules defense mechanism.</title>
        <authorList>
            <person name="Chen T."/>
        </authorList>
    </citation>
    <scope>NUCLEOTIDE SEQUENCE</scope>
    <source>
        <strain evidence="1">Nanhai2018</strain>
        <tissue evidence="1">Muscle</tissue>
    </source>
</reference>
<dbReference type="Proteomes" id="UP001152320">
    <property type="component" value="Chromosome 20"/>
</dbReference>